<evidence type="ECO:0000256" key="3">
    <source>
        <dbReference type="ARBA" id="ARBA00022801"/>
    </source>
</evidence>
<proteinExistence type="inferred from homology"/>
<evidence type="ECO:0000256" key="1">
    <source>
        <dbReference type="ARBA" id="ARBA00022670"/>
    </source>
</evidence>
<dbReference type="STRING" id="260086.SAMN05216207_104057"/>
<keyword evidence="7" id="KW-1133">Transmembrane helix</keyword>
<keyword evidence="7" id="KW-0472">Membrane</keyword>
<organism evidence="9 10">
    <name type="scientific">Pseudonocardia ammonioxydans</name>
    <dbReference type="NCBI Taxonomy" id="260086"/>
    <lineage>
        <taxon>Bacteria</taxon>
        <taxon>Bacillati</taxon>
        <taxon>Actinomycetota</taxon>
        <taxon>Actinomycetes</taxon>
        <taxon>Pseudonocardiales</taxon>
        <taxon>Pseudonocardiaceae</taxon>
        <taxon>Pseudonocardia</taxon>
    </lineage>
</organism>
<evidence type="ECO:0000256" key="2">
    <source>
        <dbReference type="ARBA" id="ARBA00022723"/>
    </source>
</evidence>
<dbReference type="Gene3D" id="3.30.2010.10">
    <property type="entry name" value="Metalloproteases ('zincins'), catalytic domain"/>
    <property type="match status" value="1"/>
</dbReference>
<dbReference type="PANTHER" id="PTHR34978:SF3">
    <property type="entry name" value="SLR0241 PROTEIN"/>
    <property type="match status" value="1"/>
</dbReference>
<keyword evidence="5 6" id="KW-0482">Metalloprotease</keyword>
<dbReference type="GO" id="GO:0046872">
    <property type="term" value="F:metal ion binding"/>
    <property type="evidence" value="ECO:0007669"/>
    <property type="project" value="UniProtKB-KW"/>
</dbReference>
<dbReference type="OrthoDB" id="9785340at2"/>
<evidence type="ECO:0000313" key="9">
    <source>
        <dbReference type="EMBL" id="SFO27051.1"/>
    </source>
</evidence>
<evidence type="ECO:0000256" key="5">
    <source>
        <dbReference type="ARBA" id="ARBA00023049"/>
    </source>
</evidence>
<protein>
    <submittedName>
        <fullName evidence="9">Zn-dependent protease with chaperone function</fullName>
    </submittedName>
</protein>
<evidence type="ECO:0000256" key="7">
    <source>
        <dbReference type="SAM" id="Phobius"/>
    </source>
</evidence>
<dbReference type="CDD" id="cd07326">
    <property type="entry name" value="M56_BlaR1_MecR1_like"/>
    <property type="match status" value="1"/>
</dbReference>
<comment type="similarity">
    <text evidence="6">Belongs to the peptidase M48 family.</text>
</comment>
<keyword evidence="4 6" id="KW-0862">Zinc</keyword>
<dbReference type="PANTHER" id="PTHR34978">
    <property type="entry name" value="POSSIBLE SENSOR-TRANSDUCER PROTEIN BLAR"/>
    <property type="match status" value="1"/>
</dbReference>
<sequence length="312" mass="32022">MTVAVALLFAAVVLGVAGPSYLRPAGRPGVHPALALSAWVVTLLAAAAAAVTAAAVLVLPDPSVPDGMIGIAVVCWRALSEGTDLPWLLLVRLVVGTALLVLLSRVAVLFTGSLRAERRHRIERVGALRAVAAVRDGVWWIPCAEPVAFSIGGGRRGIVVASTGLHGLDPRAVEAVIAHERAHVRGRHHLVIAFARAAAAALPRVPLCRQAPGAVGVLCELAADATAVRRCGPEALTRALQEIAAGQGAPRGTVGFDAFPQARQSWLSSPRPALVRCDGVLARAMTGAIALVPALLPATGATMLVLAVCLSA</sequence>
<dbReference type="GO" id="GO:0004222">
    <property type="term" value="F:metalloendopeptidase activity"/>
    <property type="evidence" value="ECO:0007669"/>
    <property type="project" value="InterPro"/>
</dbReference>
<name>A0A1I5FV29_PSUAM</name>
<comment type="cofactor">
    <cofactor evidence="6">
        <name>Zn(2+)</name>
        <dbReference type="ChEBI" id="CHEBI:29105"/>
    </cofactor>
    <text evidence="6">Binds 1 zinc ion per subunit.</text>
</comment>
<dbReference type="InterPro" id="IPR052173">
    <property type="entry name" value="Beta-lactam_resp_regulator"/>
</dbReference>
<accession>A0A1I5FV29</accession>
<evidence type="ECO:0000313" key="10">
    <source>
        <dbReference type="Proteomes" id="UP000199614"/>
    </source>
</evidence>
<keyword evidence="2" id="KW-0479">Metal-binding</keyword>
<reference evidence="9 10" key="1">
    <citation type="submission" date="2016-10" db="EMBL/GenBank/DDBJ databases">
        <authorList>
            <person name="de Groot N.N."/>
        </authorList>
    </citation>
    <scope>NUCLEOTIDE SEQUENCE [LARGE SCALE GENOMIC DNA]</scope>
    <source>
        <strain evidence="9 10">CGMCC 4.1877</strain>
    </source>
</reference>
<dbReference type="RefSeq" id="WP_085915383.1">
    <property type="nucleotide sequence ID" value="NZ_FOUY01000040.1"/>
</dbReference>
<keyword evidence="3 6" id="KW-0378">Hydrolase</keyword>
<keyword evidence="10" id="KW-1185">Reference proteome</keyword>
<dbReference type="GO" id="GO:0006508">
    <property type="term" value="P:proteolysis"/>
    <property type="evidence" value="ECO:0007669"/>
    <property type="project" value="UniProtKB-KW"/>
</dbReference>
<dbReference type="EMBL" id="FOUY01000040">
    <property type="protein sequence ID" value="SFO27051.1"/>
    <property type="molecule type" value="Genomic_DNA"/>
</dbReference>
<gene>
    <name evidence="9" type="ORF">SAMN05216207_104057</name>
</gene>
<keyword evidence="1 6" id="KW-0645">Protease</keyword>
<feature type="transmembrane region" description="Helical" evidence="7">
    <location>
        <begin position="85"/>
        <end position="111"/>
    </location>
</feature>
<dbReference type="AlphaFoldDB" id="A0A1I5FV29"/>
<dbReference type="InterPro" id="IPR001915">
    <property type="entry name" value="Peptidase_M48"/>
</dbReference>
<dbReference type="Pfam" id="PF01435">
    <property type="entry name" value="Peptidase_M48"/>
    <property type="match status" value="1"/>
</dbReference>
<evidence type="ECO:0000259" key="8">
    <source>
        <dbReference type="Pfam" id="PF01435"/>
    </source>
</evidence>
<keyword evidence="7" id="KW-0812">Transmembrane</keyword>
<feature type="transmembrane region" description="Helical" evidence="7">
    <location>
        <begin position="38"/>
        <end position="59"/>
    </location>
</feature>
<dbReference type="Proteomes" id="UP000199614">
    <property type="component" value="Unassembled WGS sequence"/>
</dbReference>
<evidence type="ECO:0000256" key="4">
    <source>
        <dbReference type="ARBA" id="ARBA00022833"/>
    </source>
</evidence>
<feature type="domain" description="Peptidase M48" evidence="8">
    <location>
        <begin position="146"/>
        <end position="194"/>
    </location>
</feature>
<evidence type="ECO:0000256" key="6">
    <source>
        <dbReference type="RuleBase" id="RU003983"/>
    </source>
</evidence>